<evidence type="ECO:0000259" key="2">
    <source>
        <dbReference type="Pfam" id="PF00296"/>
    </source>
</evidence>
<dbReference type="EMBL" id="JBHUCP010000028">
    <property type="protein sequence ID" value="MFD1534145.1"/>
    <property type="molecule type" value="Genomic_DNA"/>
</dbReference>
<dbReference type="InterPro" id="IPR011251">
    <property type="entry name" value="Luciferase-like_dom"/>
</dbReference>
<name>A0ABW4FUG7_9PSEU</name>
<protein>
    <submittedName>
        <fullName evidence="3">LLM class flavin-dependent oxidoreductase</fullName>
    </submittedName>
</protein>
<comment type="caution">
    <text evidence="3">The sequence shown here is derived from an EMBL/GenBank/DDBJ whole genome shotgun (WGS) entry which is preliminary data.</text>
</comment>
<proteinExistence type="predicted"/>
<evidence type="ECO:0000313" key="4">
    <source>
        <dbReference type="Proteomes" id="UP001597145"/>
    </source>
</evidence>
<dbReference type="Pfam" id="PF00296">
    <property type="entry name" value="Bac_luciferase"/>
    <property type="match status" value="1"/>
</dbReference>
<keyword evidence="4" id="KW-1185">Reference proteome</keyword>
<accession>A0ABW4FUG7</accession>
<dbReference type="RefSeq" id="WP_343984483.1">
    <property type="nucleotide sequence ID" value="NZ_BAAAJG010000023.1"/>
</dbReference>
<dbReference type="SUPFAM" id="SSF51679">
    <property type="entry name" value="Bacterial luciferase-like"/>
    <property type="match status" value="1"/>
</dbReference>
<dbReference type="CDD" id="cd01097">
    <property type="entry name" value="Tetrahydromethanopterin_reductase"/>
    <property type="match status" value="1"/>
</dbReference>
<dbReference type="PANTHER" id="PTHR43244:SF1">
    <property type="entry name" value="5,10-METHYLENETETRAHYDROMETHANOPTERIN REDUCTASE"/>
    <property type="match status" value="1"/>
</dbReference>
<sequence>MTTTLGVVFRPQSPPERLREVIHSAEAAGLAELWLWEDCFLEGGLTAATAALAWSERLHVGLGLLPVPLRNPAVAAMEIATVARLFPGRFLPGLGHGVLDWMAQVGARVPSPMTLLREHTTAVRDLLHGRTVDVDGRFVHLERVALDWPPADVPPVFVGGRGPKTVRLAGEVGDGVLLDSGFTPPQVRAACEQVAEGRVAAGRTGEPFRTVVYAELDTKAGDLQGRVEETVGALSEAGADTVVLQATGEHPDPEPLIEAVAQRPR</sequence>
<gene>
    <name evidence="3" type="ORF">ACFSCY_32480</name>
</gene>
<organism evidence="3 4">
    <name type="scientific">Pseudonocardia aurantiaca</name>
    <dbReference type="NCBI Taxonomy" id="75290"/>
    <lineage>
        <taxon>Bacteria</taxon>
        <taxon>Bacillati</taxon>
        <taxon>Actinomycetota</taxon>
        <taxon>Actinomycetes</taxon>
        <taxon>Pseudonocardiales</taxon>
        <taxon>Pseudonocardiaceae</taxon>
        <taxon>Pseudonocardia</taxon>
    </lineage>
</organism>
<dbReference type="Gene3D" id="3.20.20.30">
    <property type="entry name" value="Luciferase-like domain"/>
    <property type="match status" value="1"/>
</dbReference>
<evidence type="ECO:0000313" key="3">
    <source>
        <dbReference type="EMBL" id="MFD1534145.1"/>
    </source>
</evidence>
<dbReference type="Proteomes" id="UP001597145">
    <property type="component" value="Unassembled WGS sequence"/>
</dbReference>
<reference evidence="4" key="1">
    <citation type="journal article" date="2019" name="Int. J. Syst. Evol. Microbiol.">
        <title>The Global Catalogue of Microorganisms (GCM) 10K type strain sequencing project: providing services to taxonomists for standard genome sequencing and annotation.</title>
        <authorList>
            <consortium name="The Broad Institute Genomics Platform"/>
            <consortium name="The Broad Institute Genome Sequencing Center for Infectious Disease"/>
            <person name="Wu L."/>
            <person name="Ma J."/>
        </authorList>
    </citation>
    <scope>NUCLEOTIDE SEQUENCE [LARGE SCALE GENOMIC DNA]</scope>
    <source>
        <strain evidence="4">JCM 12165</strain>
    </source>
</reference>
<evidence type="ECO:0000256" key="1">
    <source>
        <dbReference type="ARBA" id="ARBA00023002"/>
    </source>
</evidence>
<dbReference type="PANTHER" id="PTHR43244">
    <property type="match status" value="1"/>
</dbReference>
<keyword evidence="1" id="KW-0560">Oxidoreductase</keyword>
<feature type="domain" description="Luciferase-like" evidence="2">
    <location>
        <begin position="13"/>
        <end position="214"/>
    </location>
</feature>
<dbReference type="InterPro" id="IPR036661">
    <property type="entry name" value="Luciferase-like_sf"/>
</dbReference>
<dbReference type="InterPro" id="IPR050564">
    <property type="entry name" value="F420-G6PD/mer"/>
</dbReference>